<dbReference type="AlphaFoldDB" id="A0A921KKW1"/>
<evidence type="ECO:0000256" key="1">
    <source>
        <dbReference type="SAM" id="Phobius"/>
    </source>
</evidence>
<keyword evidence="1" id="KW-1133">Transmembrane helix</keyword>
<name>A0A921KKW1_9ACTN</name>
<dbReference type="InterPro" id="IPR036280">
    <property type="entry name" value="Multihaem_cyt_sf"/>
</dbReference>
<dbReference type="InterPro" id="IPR010181">
    <property type="entry name" value="CGCAxxGCC_motif"/>
</dbReference>
<dbReference type="Proteomes" id="UP000697330">
    <property type="component" value="Unassembled WGS sequence"/>
</dbReference>
<accession>A0A921KKW1</accession>
<sequence length="150" mass="15576">MRDSVSIEAVEAAARANNTPGPNHMNCGESVIAALWDAFEPDFPRSVVAMGAGMGAGIGGSGCVCGALAGAVAFLGLMVGTKERAKPLAAELHDAFRDGTAKHVTCCRVLTRGMDWWGEERVSQCQYHCALAAGAAARILCRELGVPAED</sequence>
<proteinExistence type="predicted"/>
<evidence type="ECO:0000313" key="3">
    <source>
        <dbReference type="Proteomes" id="UP000697330"/>
    </source>
</evidence>
<dbReference type="NCBIfam" id="TIGR01909">
    <property type="entry name" value="C_GCAxxG_C_C"/>
    <property type="match status" value="1"/>
</dbReference>
<gene>
    <name evidence="2" type="ORF">K8U72_03170</name>
</gene>
<dbReference type="Pfam" id="PF09719">
    <property type="entry name" value="C_GCAxxG_C_C"/>
    <property type="match status" value="1"/>
</dbReference>
<dbReference type="EMBL" id="DYWQ01000051">
    <property type="protein sequence ID" value="HJF44770.1"/>
    <property type="molecule type" value="Genomic_DNA"/>
</dbReference>
<keyword evidence="1" id="KW-0812">Transmembrane</keyword>
<comment type="caution">
    <text evidence="2">The sequence shown here is derived from an EMBL/GenBank/DDBJ whole genome shotgun (WGS) entry which is preliminary data.</text>
</comment>
<keyword evidence="1" id="KW-0472">Membrane</keyword>
<dbReference type="SUPFAM" id="SSF48695">
    <property type="entry name" value="Multiheme cytochromes"/>
    <property type="match status" value="1"/>
</dbReference>
<reference evidence="2" key="1">
    <citation type="journal article" date="2021" name="PeerJ">
        <title>Extensive microbial diversity within the chicken gut microbiome revealed by metagenomics and culture.</title>
        <authorList>
            <person name="Gilroy R."/>
            <person name="Ravi A."/>
            <person name="Getino M."/>
            <person name="Pursley I."/>
            <person name="Horton D.L."/>
            <person name="Alikhan N.F."/>
            <person name="Baker D."/>
            <person name="Gharbi K."/>
            <person name="Hall N."/>
            <person name="Watson M."/>
            <person name="Adriaenssens E.M."/>
            <person name="Foster-Nyarko E."/>
            <person name="Jarju S."/>
            <person name="Secka A."/>
            <person name="Antonio M."/>
            <person name="Oren A."/>
            <person name="Chaudhuri R.R."/>
            <person name="La Ragione R."/>
            <person name="Hildebrand F."/>
            <person name="Pallen M.J."/>
        </authorList>
    </citation>
    <scope>NUCLEOTIDE SEQUENCE</scope>
    <source>
        <strain evidence="2">CHK124-7917</strain>
    </source>
</reference>
<feature type="transmembrane region" description="Helical" evidence="1">
    <location>
        <begin position="47"/>
        <end position="77"/>
    </location>
</feature>
<protein>
    <submittedName>
        <fullName evidence="2">C-GCAxxG-C-C family protein</fullName>
    </submittedName>
</protein>
<dbReference type="RefSeq" id="WP_274958742.1">
    <property type="nucleotide sequence ID" value="NZ_DYWQ01000051.1"/>
</dbReference>
<evidence type="ECO:0000313" key="2">
    <source>
        <dbReference type="EMBL" id="HJF44770.1"/>
    </source>
</evidence>
<organism evidence="2 3">
    <name type="scientific">Thermophilibacter provencensis</name>
    <dbReference type="NCBI Taxonomy" id="1852386"/>
    <lineage>
        <taxon>Bacteria</taxon>
        <taxon>Bacillati</taxon>
        <taxon>Actinomycetota</taxon>
        <taxon>Coriobacteriia</taxon>
        <taxon>Coriobacteriales</taxon>
        <taxon>Atopobiaceae</taxon>
        <taxon>Thermophilibacter</taxon>
    </lineage>
</organism>
<reference evidence="2" key="2">
    <citation type="submission" date="2021-09" db="EMBL/GenBank/DDBJ databases">
        <authorList>
            <person name="Gilroy R."/>
        </authorList>
    </citation>
    <scope>NUCLEOTIDE SEQUENCE</scope>
    <source>
        <strain evidence="2">CHK124-7917</strain>
    </source>
</reference>